<dbReference type="Pfam" id="PF00651">
    <property type="entry name" value="BTB"/>
    <property type="match status" value="1"/>
</dbReference>
<dbReference type="Gene3D" id="3.30.710.10">
    <property type="entry name" value="Potassium Channel Kv1.1, Chain A"/>
    <property type="match status" value="1"/>
</dbReference>
<dbReference type="InterPro" id="IPR011705">
    <property type="entry name" value="BACK"/>
</dbReference>
<dbReference type="EMBL" id="CADEPI010000012">
    <property type="protein sequence ID" value="CAB3363499.1"/>
    <property type="molecule type" value="Genomic_DNA"/>
</dbReference>
<dbReference type="CDD" id="cd18493">
    <property type="entry name" value="BACK_BTBD17"/>
    <property type="match status" value="1"/>
</dbReference>
<name>A0A8S1CDW7_9INSE</name>
<reference evidence="2 3" key="1">
    <citation type="submission" date="2020-04" db="EMBL/GenBank/DDBJ databases">
        <authorList>
            <person name="Alioto T."/>
            <person name="Alioto T."/>
            <person name="Gomez Garrido J."/>
        </authorList>
    </citation>
    <scope>NUCLEOTIDE SEQUENCE [LARGE SCALE GENOMIC DNA]</scope>
</reference>
<dbReference type="Gene3D" id="1.25.40.420">
    <property type="match status" value="1"/>
</dbReference>
<evidence type="ECO:0000313" key="2">
    <source>
        <dbReference type="EMBL" id="CAB3363499.1"/>
    </source>
</evidence>
<dbReference type="SUPFAM" id="SSF54695">
    <property type="entry name" value="POZ domain"/>
    <property type="match status" value="1"/>
</dbReference>
<evidence type="ECO:0000259" key="1">
    <source>
        <dbReference type="SMART" id="SM00875"/>
    </source>
</evidence>
<sequence length="409" mass="47471">MLMNKEWNEAQVMKVELQESQQCCEHFHKFLAFFYRGKISISVDDCLPLLCLADKYNVKELSSTCLDYMCSHIAYAATKSILLSWLQYTHCCSHLIAAQACQNFVLWNFSTVACASDFGSLELESMVWILQQNDLVVQDELELYRLVIFWLELQQLRLIDTDMNLEETMEMYTKTTMMCIRFPMMSPRQLADLLLQGEVKKYKDFFVDRLGLGMAFHSSNHHHLVKLMKNESDLMLTPRIYMTDTWSSGLTIEKYSDIQAYHTSTLVFSIPISFSECHQSSHVEWVADFYPRGLWYPKGLLIAWEGTKEIPEAVLKTCRLSLTCRDLESINKMHFHVKIGILVTGTSAGIEHVAQVVYKHHYFDRSNCVLHIDDFMPYEKLLNSKFLVGPNSDTLKLRIVIEPLVDMIK</sequence>
<comment type="caution">
    <text evidence="2">The sequence shown here is derived from an EMBL/GenBank/DDBJ whole genome shotgun (WGS) entry which is preliminary data.</text>
</comment>
<dbReference type="InterPro" id="IPR056184">
    <property type="entry name" value="TRAF_BTBD17"/>
</dbReference>
<dbReference type="InterPro" id="IPR051481">
    <property type="entry name" value="BTB-POZ/Galectin-3-binding"/>
</dbReference>
<protein>
    <recommendedName>
        <fullName evidence="1">BACK domain-containing protein</fullName>
    </recommendedName>
</protein>
<dbReference type="OrthoDB" id="2359033at2759"/>
<organism evidence="2 3">
    <name type="scientific">Cloeon dipterum</name>
    <dbReference type="NCBI Taxonomy" id="197152"/>
    <lineage>
        <taxon>Eukaryota</taxon>
        <taxon>Metazoa</taxon>
        <taxon>Ecdysozoa</taxon>
        <taxon>Arthropoda</taxon>
        <taxon>Hexapoda</taxon>
        <taxon>Insecta</taxon>
        <taxon>Pterygota</taxon>
        <taxon>Palaeoptera</taxon>
        <taxon>Ephemeroptera</taxon>
        <taxon>Pisciforma</taxon>
        <taxon>Baetidae</taxon>
        <taxon>Cloeon</taxon>
    </lineage>
</organism>
<dbReference type="AlphaFoldDB" id="A0A8S1CDW7"/>
<feature type="domain" description="BACK" evidence="1">
    <location>
        <begin position="82"/>
        <end position="195"/>
    </location>
</feature>
<dbReference type="Pfam" id="PF07707">
    <property type="entry name" value="BACK"/>
    <property type="match status" value="1"/>
</dbReference>
<dbReference type="SMART" id="SM00875">
    <property type="entry name" value="BACK"/>
    <property type="match status" value="1"/>
</dbReference>
<dbReference type="InterPro" id="IPR011333">
    <property type="entry name" value="SKP1/BTB/POZ_sf"/>
</dbReference>
<evidence type="ECO:0000313" key="3">
    <source>
        <dbReference type="Proteomes" id="UP000494165"/>
    </source>
</evidence>
<accession>A0A8S1CDW7</accession>
<dbReference type="InterPro" id="IPR000210">
    <property type="entry name" value="BTB/POZ_dom"/>
</dbReference>
<dbReference type="PANTHER" id="PTHR24410">
    <property type="entry name" value="HL07962P-RELATED"/>
    <property type="match status" value="1"/>
</dbReference>
<dbReference type="Proteomes" id="UP000494165">
    <property type="component" value="Unassembled WGS sequence"/>
</dbReference>
<keyword evidence="3" id="KW-1185">Reference proteome</keyword>
<dbReference type="Pfam" id="PF23651">
    <property type="entry name" value="TRAF_BTBD17"/>
    <property type="match status" value="1"/>
</dbReference>
<gene>
    <name evidence="2" type="ORF">CLODIP_2_CD02246</name>
</gene>
<proteinExistence type="predicted"/>
<dbReference type="PANTHER" id="PTHR24410:SF41">
    <property type="entry name" value="HL07962P"/>
    <property type="match status" value="1"/>
</dbReference>